<dbReference type="PANTHER" id="PTHR46844:SF1">
    <property type="entry name" value="SLR5058 PROTEIN"/>
    <property type="match status" value="1"/>
</dbReference>
<evidence type="ECO:0000259" key="2">
    <source>
        <dbReference type="PROSITE" id="PS50837"/>
    </source>
</evidence>
<dbReference type="Proteomes" id="UP000604661">
    <property type="component" value="Unassembled WGS sequence"/>
</dbReference>
<evidence type="ECO:0000313" key="3">
    <source>
        <dbReference type="EMBL" id="MBD2561012.1"/>
    </source>
</evidence>
<gene>
    <name evidence="3" type="ORF">H6G95_10365</name>
</gene>
<keyword evidence="4" id="KW-1185">Reference proteome</keyword>
<dbReference type="EMBL" id="JACJTE010000008">
    <property type="protein sequence ID" value="MBD2561012.1"/>
    <property type="molecule type" value="Genomic_DNA"/>
</dbReference>
<dbReference type="Gene3D" id="3.40.50.300">
    <property type="entry name" value="P-loop containing nucleotide triphosphate hydrolases"/>
    <property type="match status" value="1"/>
</dbReference>
<reference evidence="3 4" key="1">
    <citation type="journal article" date="2020" name="ISME J.">
        <title>Comparative genomics reveals insights into cyanobacterial evolution and habitat adaptation.</title>
        <authorList>
            <person name="Chen M.Y."/>
            <person name="Teng W.K."/>
            <person name="Zhao L."/>
            <person name="Hu C.X."/>
            <person name="Zhou Y.K."/>
            <person name="Han B.P."/>
            <person name="Song L.R."/>
            <person name="Shu W.S."/>
        </authorList>
    </citation>
    <scope>NUCLEOTIDE SEQUENCE [LARGE SCALE GENOMIC DNA]</scope>
    <source>
        <strain evidence="3 4">FACHB-391</strain>
    </source>
</reference>
<dbReference type="InterPro" id="IPR027417">
    <property type="entry name" value="P-loop_NTPase"/>
</dbReference>
<dbReference type="SUPFAM" id="SSF52540">
    <property type="entry name" value="P-loop containing nucleoside triphosphate hydrolases"/>
    <property type="match status" value="1"/>
</dbReference>
<feature type="coiled-coil region" evidence="1">
    <location>
        <begin position="709"/>
        <end position="740"/>
    </location>
</feature>
<protein>
    <submittedName>
        <fullName evidence="3">NACHT domain-containing protein</fullName>
    </submittedName>
</protein>
<dbReference type="InterPro" id="IPR054501">
    <property type="entry name" value="NCH2"/>
</dbReference>
<dbReference type="PROSITE" id="PS50837">
    <property type="entry name" value="NACHT"/>
    <property type="match status" value="1"/>
</dbReference>
<evidence type="ECO:0000256" key="1">
    <source>
        <dbReference type="SAM" id="Coils"/>
    </source>
</evidence>
<evidence type="ECO:0000313" key="4">
    <source>
        <dbReference type="Proteomes" id="UP000604661"/>
    </source>
</evidence>
<dbReference type="Pfam" id="PF05729">
    <property type="entry name" value="NACHT"/>
    <property type="match status" value="1"/>
</dbReference>
<dbReference type="Pfam" id="PF22727">
    <property type="entry name" value="NCH2"/>
    <property type="match status" value="1"/>
</dbReference>
<keyword evidence="1" id="KW-0175">Coiled coil</keyword>
<proteinExistence type="predicted"/>
<organism evidence="3 4">
    <name type="scientific">Nostoc linckia FACHB-391</name>
    <dbReference type="NCBI Taxonomy" id="2692906"/>
    <lineage>
        <taxon>Bacteria</taxon>
        <taxon>Bacillati</taxon>
        <taxon>Cyanobacteriota</taxon>
        <taxon>Cyanophyceae</taxon>
        <taxon>Nostocales</taxon>
        <taxon>Nostocaceae</taxon>
        <taxon>Nostoc</taxon>
    </lineage>
</organism>
<feature type="domain" description="NACHT" evidence="2">
    <location>
        <begin position="191"/>
        <end position="281"/>
    </location>
</feature>
<comment type="caution">
    <text evidence="3">The sequence shown here is derived from an EMBL/GenBank/DDBJ whole genome shotgun (WGS) entry which is preliminary data.</text>
</comment>
<dbReference type="RefSeq" id="WP_190892578.1">
    <property type="nucleotide sequence ID" value="NZ_JACJTE010000008.1"/>
</dbReference>
<sequence>MSLPRDFLTQLEQYSELSNREKAVFLEIFSSGKSRVQVTQALNISNSNLNSFLTGIYKKFSISGSGPVKESRLREYLQKRYSQQKPSGSSTADIAEDDIDALVQEIREKIKPSIKEKCGTMRVLDMDQPIELTGERGIYTNVNILEKTTKRRRVKIGQLLQKFDREDFDHFGLHEPSEKRVSGLQAVQHHKKLMVLGKPGAGKTTFLKYLAMHCIEGQFLTNLVPVFIILKDFAQDPKQLDILQYITQQLFICGIHNSSVKTEQMLRQGKFLVLLDGLDEVREEDTKRILWQTRKISEEFHTNQFVITCRIAAKEYTFEQFTEVEVADFDKEQIAIFAHNWFRLNCQVKAERFIEKLQANKRIFDLATNPLLLTLLCLVFEENEDFPANRSELYKEGLDILLKKWDAKRNIERNQIYQNLSLVCKEDLLSEIAFTTFEQKDYFFKQKTVEAYIVKFLSNLQFPNLEPEVLKLDSEAVLKSIEAQHGLLVERSKGIYSFSHLTFQEYFCARKIVATLAYKNLVHHRNEKRWQEVFLLTVGVMEYPDNLVLLMKRKIDNLAASDGKIQHFLEWLDCKSSSFESFYKPAAMRALYFEMTLDNEQNKLDNTLEWDSENTLSGLDNALGLDSEDTLDDIEIDWLLNHALTNALVLTDDLANAFFQGLDATDILDETIDKLSRGQALVARDDAWCNIADIDDFLINAIDLTSYFQSELKTALQLLRDKLNEAISEWENLFEKLEEFGEWWEKNSQAWTKQLIALMIEHRNIGHNWQFSYRQAKLLRQYYNSNKLLVNCLNSDCNISEKIRQEIEHSLLLPISKLETENNK</sequence>
<dbReference type="InterPro" id="IPR007111">
    <property type="entry name" value="NACHT_NTPase"/>
</dbReference>
<name>A0ABR8ET26_NOSLI</name>
<dbReference type="PANTHER" id="PTHR46844">
    <property type="entry name" value="SLR5058 PROTEIN"/>
    <property type="match status" value="1"/>
</dbReference>
<accession>A0ABR8ET26</accession>